<feature type="region of interest" description="Disordered" evidence="1">
    <location>
        <begin position="45"/>
        <end position="109"/>
    </location>
</feature>
<dbReference type="InterPro" id="IPR052709">
    <property type="entry name" value="Transposase-MT_Hybrid"/>
</dbReference>
<sequence length="293" mass="33635">MTNQQPITFKHAKLIANHQIARGRISTNDKSRELMPMIADKKSFHFRSSPVENHHSTKTAPITKITPYPPNHTIRQDSTVSPQQSHSKSTPQFDRESTQSHSESTRFDMESTGDSTYIILLIMYFACIVVINLPVFYVDNSYPEFIEYEKIRLENEISRRQKSTFSTSDFLRLSSRAKSSRSSSGHGLLSSKTRTIIIIRLGTSKVLLKEDGSQTTRELAEKMKCSTVTISGHLKSIVFSQKLGAWVPHELNETNKENRLQIAAQHLARHQSTRNHKQRFLYRIVTGNEKWYL</sequence>
<keyword evidence="4" id="KW-1185">Reference proteome</keyword>
<feature type="transmembrane region" description="Helical" evidence="2">
    <location>
        <begin position="116"/>
        <end position="137"/>
    </location>
</feature>
<dbReference type="InterPro" id="IPR036388">
    <property type="entry name" value="WH-like_DNA-bd_sf"/>
</dbReference>
<name>A0ABY6L5C1_9ARAC</name>
<keyword evidence="2" id="KW-0812">Transmembrane</keyword>
<organism evidence="3 4">
    <name type="scientific">Cordylochernes scorpioides</name>
    <dbReference type="NCBI Taxonomy" id="51811"/>
    <lineage>
        <taxon>Eukaryota</taxon>
        <taxon>Metazoa</taxon>
        <taxon>Ecdysozoa</taxon>
        <taxon>Arthropoda</taxon>
        <taxon>Chelicerata</taxon>
        <taxon>Arachnida</taxon>
        <taxon>Pseudoscorpiones</taxon>
        <taxon>Cheliferoidea</taxon>
        <taxon>Chernetidae</taxon>
        <taxon>Cordylochernes</taxon>
    </lineage>
</organism>
<evidence type="ECO:0000256" key="1">
    <source>
        <dbReference type="SAM" id="MobiDB-lite"/>
    </source>
</evidence>
<evidence type="ECO:0000256" key="2">
    <source>
        <dbReference type="SAM" id="Phobius"/>
    </source>
</evidence>
<keyword evidence="2" id="KW-0472">Membrane</keyword>
<dbReference type="PANTHER" id="PTHR46060:SF2">
    <property type="entry name" value="HISTONE-LYSINE N-METHYLTRANSFERASE SETMAR"/>
    <property type="match status" value="1"/>
</dbReference>
<dbReference type="EMBL" id="CP092874">
    <property type="protein sequence ID" value="UYV74945.1"/>
    <property type="molecule type" value="Genomic_DNA"/>
</dbReference>
<dbReference type="PANTHER" id="PTHR46060">
    <property type="entry name" value="MARINER MOS1 TRANSPOSASE-LIKE PROTEIN"/>
    <property type="match status" value="1"/>
</dbReference>
<protein>
    <submittedName>
        <fullName evidence="3">SETMAR</fullName>
    </submittedName>
</protein>
<feature type="compositionally biased region" description="Polar residues" evidence="1">
    <location>
        <begin position="76"/>
        <end position="92"/>
    </location>
</feature>
<accession>A0ABY6L5C1</accession>
<dbReference type="Gene3D" id="1.10.10.10">
    <property type="entry name" value="Winged helix-like DNA-binding domain superfamily/Winged helix DNA-binding domain"/>
    <property type="match status" value="1"/>
</dbReference>
<dbReference type="InterPro" id="IPR036397">
    <property type="entry name" value="RNaseH_sf"/>
</dbReference>
<feature type="compositionally biased region" description="Basic and acidic residues" evidence="1">
    <location>
        <begin position="93"/>
        <end position="109"/>
    </location>
</feature>
<reference evidence="3 4" key="1">
    <citation type="submission" date="2022-01" db="EMBL/GenBank/DDBJ databases">
        <title>A chromosomal length assembly of Cordylochernes scorpioides.</title>
        <authorList>
            <person name="Zeh D."/>
            <person name="Zeh J."/>
        </authorList>
    </citation>
    <scope>NUCLEOTIDE SEQUENCE [LARGE SCALE GENOMIC DNA]</scope>
    <source>
        <strain evidence="3">IN4F17</strain>
        <tissue evidence="3">Whole Body</tissue>
    </source>
</reference>
<proteinExistence type="predicted"/>
<dbReference type="Gene3D" id="3.30.420.10">
    <property type="entry name" value="Ribonuclease H-like superfamily/Ribonuclease H"/>
    <property type="match status" value="1"/>
</dbReference>
<evidence type="ECO:0000313" key="3">
    <source>
        <dbReference type="EMBL" id="UYV74945.1"/>
    </source>
</evidence>
<keyword evidence="2" id="KW-1133">Transmembrane helix</keyword>
<evidence type="ECO:0000313" key="4">
    <source>
        <dbReference type="Proteomes" id="UP001235939"/>
    </source>
</evidence>
<dbReference type="Proteomes" id="UP001235939">
    <property type="component" value="Chromosome 12"/>
</dbReference>
<gene>
    <name evidence="3" type="ORF">LAZ67_12001875</name>
</gene>